<accession>A0A0F9AJM9</accession>
<dbReference type="Pfam" id="PF01478">
    <property type="entry name" value="Peptidase_A24"/>
    <property type="match status" value="1"/>
</dbReference>
<proteinExistence type="predicted"/>
<evidence type="ECO:0000256" key="3">
    <source>
        <dbReference type="ARBA" id="ARBA00022692"/>
    </source>
</evidence>
<name>A0A0F9AJM9_9ZZZZ</name>
<feature type="transmembrane region" description="Helical" evidence="6">
    <location>
        <begin position="12"/>
        <end position="29"/>
    </location>
</feature>
<dbReference type="InterPro" id="IPR000045">
    <property type="entry name" value="Prepilin_IV_endopep_pep"/>
</dbReference>
<reference evidence="8" key="1">
    <citation type="journal article" date="2015" name="Nature">
        <title>Complex archaea that bridge the gap between prokaryotes and eukaryotes.</title>
        <authorList>
            <person name="Spang A."/>
            <person name="Saw J.H."/>
            <person name="Jorgensen S.L."/>
            <person name="Zaremba-Niedzwiedzka K."/>
            <person name="Martijn J."/>
            <person name="Lind A.E."/>
            <person name="van Eijk R."/>
            <person name="Schleper C."/>
            <person name="Guy L."/>
            <person name="Ettema T.J."/>
        </authorList>
    </citation>
    <scope>NUCLEOTIDE SEQUENCE</scope>
</reference>
<dbReference type="GO" id="GO:0005886">
    <property type="term" value="C:plasma membrane"/>
    <property type="evidence" value="ECO:0007669"/>
    <property type="project" value="UniProtKB-SubCell"/>
</dbReference>
<keyword evidence="5 6" id="KW-0472">Membrane</keyword>
<feature type="non-terminal residue" evidence="8">
    <location>
        <position position="123"/>
    </location>
</feature>
<evidence type="ECO:0000256" key="6">
    <source>
        <dbReference type="SAM" id="Phobius"/>
    </source>
</evidence>
<dbReference type="AlphaFoldDB" id="A0A0F9AJM9"/>
<sequence length="123" mass="13573">MSEFLLEFETIRILSAVIMLGIASFYDIWKREIHDVLWIGFGAFSVVLLFIDPNFSESVMAILISLIIAPFAIFLWRTGMFGGADAFALIVLASLAPMVTLTDNPVTPLTTLSNAALLFVFPL</sequence>
<keyword evidence="3 6" id="KW-0812">Transmembrane</keyword>
<evidence type="ECO:0000256" key="5">
    <source>
        <dbReference type="ARBA" id="ARBA00023136"/>
    </source>
</evidence>
<dbReference type="EMBL" id="LAZR01042398">
    <property type="protein sequence ID" value="KKL09625.1"/>
    <property type="molecule type" value="Genomic_DNA"/>
</dbReference>
<evidence type="ECO:0000256" key="1">
    <source>
        <dbReference type="ARBA" id="ARBA00004651"/>
    </source>
</evidence>
<dbReference type="PANTHER" id="PTHR36506">
    <property type="entry name" value="PREFLAGELLIN PEPTIDASE"/>
    <property type="match status" value="1"/>
</dbReference>
<dbReference type="GO" id="GO:0004190">
    <property type="term" value="F:aspartic-type endopeptidase activity"/>
    <property type="evidence" value="ECO:0007669"/>
    <property type="project" value="InterPro"/>
</dbReference>
<gene>
    <name evidence="8" type="ORF">LCGC14_2564010</name>
</gene>
<evidence type="ECO:0000259" key="7">
    <source>
        <dbReference type="Pfam" id="PF01478"/>
    </source>
</evidence>
<dbReference type="Gene3D" id="1.20.120.1220">
    <property type="match status" value="1"/>
</dbReference>
<evidence type="ECO:0000256" key="2">
    <source>
        <dbReference type="ARBA" id="ARBA00022475"/>
    </source>
</evidence>
<feature type="domain" description="Prepilin type IV endopeptidase peptidase" evidence="7">
    <location>
        <begin position="16"/>
        <end position="121"/>
    </location>
</feature>
<keyword evidence="2" id="KW-1003">Cell membrane</keyword>
<dbReference type="InterPro" id="IPR052218">
    <property type="entry name" value="Preflagellin_Peptidase"/>
</dbReference>
<evidence type="ECO:0000256" key="4">
    <source>
        <dbReference type="ARBA" id="ARBA00022989"/>
    </source>
</evidence>
<dbReference type="PANTHER" id="PTHR36506:SF1">
    <property type="entry name" value="PREFLAGELLIN PEPTIDASE"/>
    <property type="match status" value="1"/>
</dbReference>
<feature type="transmembrane region" description="Helical" evidence="6">
    <location>
        <begin position="36"/>
        <end position="52"/>
    </location>
</feature>
<protein>
    <recommendedName>
        <fullName evidence="7">Prepilin type IV endopeptidase peptidase domain-containing protein</fullName>
    </recommendedName>
</protein>
<organism evidence="8">
    <name type="scientific">marine sediment metagenome</name>
    <dbReference type="NCBI Taxonomy" id="412755"/>
    <lineage>
        <taxon>unclassified sequences</taxon>
        <taxon>metagenomes</taxon>
        <taxon>ecological metagenomes</taxon>
    </lineage>
</organism>
<feature type="transmembrane region" description="Helical" evidence="6">
    <location>
        <begin position="58"/>
        <end position="76"/>
    </location>
</feature>
<evidence type="ECO:0000313" key="8">
    <source>
        <dbReference type="EMBL" id="KKL09625.1"/>
    </source>
</evidence>
<keyword evidence="4 6" id="KW-1133">Transmembrane helix</keyword>
<comment type="subcellular location">
    <subcellularLocation>
        <location evidence="1">Cell membrane</location>
        <topology evidence="1">Multi-pass membrane protein</topology>
    </subcellularLocation>
</comment>
<feature type="transmembrane region" description="Helical" evidence="6">
    <location>
        <begin position="83"/>
        <end position="102"/>
    </location>
</feature>
<comment type="caution">
    <text evidence="8">The sequence shown here is derived from an EMBL/GenBank/DDBJ whole genome shotgun (WGS) entry which is preliminary data.</text>
</comment>